<keyword evidence="2" id="KW-1185">Reference proteome</keyword>
<evidence type="ECO:0000313" key="1">
    <source>
        <dbReference type="EMBL" id="CAG8560195.1"/>
    </source>
</evidence>
<feature type="non-terminal residue" evidence="1">
    <location>
        <position position="1"/>
    </location>
</feature>
<gene>
    <name evidence="1" type="ORF">SPELUC_LOCUS5571</name>
</gene>
<comment type="caution">
    <text evidence="1">The sequence shown here is derived from an EMBL/GenBank/DDBJ whole genome shotgun (WGS) entry which is preliminary data.</text>
</comment>
<organism evidence="1 2">
    <name type="scientific">Cetraspora pellucida</name>
    <dbReference type="NCBI Taxonomy" id="1433469"/>
    <lineage>
        <taxon>Eukaryota</taxon>
        <taxon>Fungi</taxon>
        <taxon>Fungi incertae sedis</taxon>
        <taxon>Mucoromycota</taxon>
        <taxon>Glomeromycotina</taxon>
        <taxon>Glomeromycetes</taxon>
        <taxon>Diversisporales</taxon>
        <taxon>Gigasporaceae</taxon>
        <taxon>Cetraspora</taxon>
    </lineage>
</organism>
<protein>
    <submittedName>
        <fullName evidence="1">17814_t:CDS:1</fullName>
    </submittedName>
</protein>
<name>A0ACA9LYS8_9GLOM</name>
<accession>A0ACA9LYS8</accession>
<dbReference type="Proteomes" id="UP000789366">
    <property type="component" value="Unassembled WGS sequence"/>
</dbReference>
<sequence>RYPIKENNISELSFSTQPFDESFSNPITRSNSPVSEGISTTDNEKYFEEKTIIETIQQLNQKEVSIEVTYAICKVLTNNKECNARLRASSSSTSNLISHLSSIHGITQDGSKYENVPSQTKIDLFVKTTYLYSKLKNNKLIMAFIKFVICNAQPISIIANQFFHEFIRELDLMFDLPNEKKVKQMIHTLYNQCAKEMQEKLQKTAITCSLTTDLWTACNRQGYLSVTCSWIDSDFKIHEILLSLTYVRYPYTADIIRKKLKNIIFDWGLMRKVYSITTDNSANMKAAINNMNRIVRIPCFAHTLQLVIEKGLMLAETFIAQAKRLINFFMVPKQNKRLEDAQKTLKVSDQNDAIDIVLTTLTISTAPDARKDAKRLKEIQLTDDEWNLMKDLVNILGPFCEVTEVLGGSEYISISYIVPSILKLMQKLIGPTSYSDEEPLRYSDEELNNEVNFETDDLAFDNDIGFTDAQEEEEKDPKKRKININTPTNTVNMRYRIKNALYNALLHYWDLSDNEVLLACLLDPRCKTLHFASPNQQQQAETALRTKYNDAKSIRQSSLSSNRSSSSNKD</sequence>
<evidence type="ECO:0000313" key="2">
    <source>
        <dbReference type="Proteomes" id="UP000789366"/>
    </source>
</evidence>
<dbReference type="EMBL" id="CAJVPW010005783">
    <property type="protein sequence ID" value="CAG8560195.1"/>
    <property type="molecule type" value="Genomic_DNA"/>
</dbReference>
<proteinExistence type="predicted"/>
<reference evidence="1" key="1">
    <citation type="submission" date="2021-06" db="EMBL/GenBank/DDBJ databases">
        <authorList>
            <person name="Kallberg Y."/>
            <person name="Tangrot J."/>
            <person name="Rosling A."/>
        </authorList>
    </citation>
    <scope>NUCLEOTIDE SEQUENCE</scope>
    <source>
        <strain evidence="1">28 12/20/2015</strain>
    </source>
</reference>